<dbReference type="PROSITE" id="PS00012">
    <property type="entry name" value="PHOSPHOPANTETHEINE"/>
    <property type="match status" value="1"/>
</dbReference>
<dbReference type="Pfam" id="PF00550">
    <property type="entry name" value="PP-binding"/>
    <property type="match status" value="2"/>
</dbReference>
<dbReference type="InterPro" id="IPR036736">
    <property type="entry name" value="ACP-like_sf"/>
</dbReference>
<dbReference type="NCBIfam" id="TIGR01733">
    <property type="entry name" value="AA-adenyl-dom"/>
    <property type="match status" value="1"/>
</dbReference>
<evidence type="ECO:0000313" key="6">
    <source>
        <dbReference type="Proteomes" id="UP000094313"/>
    </source>
</evidence>
<organism evidence="5 6">
    <name type="scientific">Pedobacter steynii</name>
    <dbReference type="NCBI Taxonomy" id="430522"/>
    <lineage>
        <taxon>Bacteria</taxon>
        <taxon>Pseudomonadati</taxon>
        <taxon>Bacteroidota</taxon>
        <taxon>Sphingobacteriia</taxon>
        <taxon>Sphingobacteriales</taxon>
        <taxon>Sphingobacteriaceae</taxon>
        <taxon>Pedobacter</taxon>
    </lineage>
</organism>
<name>A0A1D7QNB7_9SPHI</name>
<keyword evidence="6" id="KW-1185">Reference proteome</keyword>
<keyword evidence="2" id="KW-0596">Phosphopantetheine</keyword>
<proteinExistence type="predicted"/>
<protein>
    <recommendedName>
        <fullName evidence="4">Carrier domain-containing protein</fullName>
    </recommendedName>
</protein>
<dbReference type="Gene3D" id="1.10.1200.10">
    <property type="entry name" value="ACP-like"/>
    <property type="match status" value="2"/>
</dbReference>
<dbReference type="Gene3D" id="3.30.559.10">
    <property type="entry name" value="Chloramphenicol acetyltransferase-like domain"/>
    <property type="match status" value="2"/>
</dbReference>
<dbReference type="InterPro" id="IPR020845">
    <property type="entry name" value="AMP-binding_CS"/>
</dbReference>
<dbReference type="GO" id="GO:0003824">
    <property type="term" value="F:catalytic activity"/>
    <property type="evidence" value="ECO:0007669"/>
    <property type="project" value="InterPro"/>
</dbReference>
<gene>
    <name evidence="5" type="ORF">BFS30_25195</name>
</gene>
<evidence type="ECO:0000259" key="4">
    <source>
        <dbReference type="PROSITE" id="PS50075"/>
    </source>
</evidence>
<dbReference type="PANTHER" id="PTHR45398:SF1">
    <property type="entry name" value="ENZYME, PUTATIVE (JCVI)-RELATED"/>
    <property type="match status" value="1"/>
</dbReference>
<feature type="domain" description="Carrier" evidence="4">
    <location>
        <begin position="1619"/>
        <end position="1693"/>
    </location>
</feature>
<dbReference type="CDD" id="cd19531">
    <property type="entry name" value="LCL_NRPS-like"/>
    <property type="match status" value="1"/>
</dbReference>
<dbReference type="SUPFAM" id="SSF52777">
    <property type="entry name" value="CoA-dependent acyltransferases"/>
    <property type="match status" value="4"/>
</dbReference>
<dbReference type="Gene3D" id="3.30.559.30">
    <property type="entry name" value="Nonribosomal peptide synthetase, condensation domain"/>
    <property type="match status" value="2"/>
</dbReference>
<dbReference type="PROSITE" id="PS50075">
    <property type="entry name" value="CARRIER"/>
    <property type="match status" value="2"/>
</dbReference>
<dbReference type="SUPFAM" id="SSF56801">
    <property type="entry name" value="Acetyl-CoA synthetase-like"/>
    <property type="match status" value="2"/>
</dbReference>
<dbReference type="SUPFAM" id="SSF47336">
    <property type="entry name" value="ACP-like"/>
    <property type="match status" value="2"/>
</dbReference>
<evidence type="ECO:0000256" key="3">
    <source>
        <dbReference type="ARBA" id="ARBA00022553"/>
    </source>
</evidence>
<dbReference type="InterPro" id="IPR000873">
    <property type="entry name" value="AMP-dep_synth/lig_dom"/>
</dbReference>
<dbReference type="RefSeq" id="WP_069381828.1">
    <property type="nucleotide sequence ID" value="NZ_CP017141.1"/>
</dbReference>
<dbReference type="FunFam" id="3.40.50.980:FF:000001">
    <property type="entry name" value="Non-ribosomal peptide synthetase"/>
    <property type="match status" value="1"/>
</dbReference>
<dbReference type="InterPro" id="IPR010071">
    <property type="entry name" value="AA_adenyl_dom"/>
</dbReference>
<feature type="domain" description="Carrier" evidence="4">
    <location>
        <begin position="577"/>
        <end position="652"/>
    </location>
</feature>
<dbReference type="OrthoDB" id="9778383at2"/>
<dbReference type="InterPro" id="IPR006162">
    <property type="entry name" value="Ppantetheine_attach_site"/>
</dbReference>
<comment type="cofactor">
    <cofactor evidence="1">
        <name>pantetheine 4'-phosphate</name>
        <dbReference type="ChEBI" id="CHEBI:47942"/>
    </cofactor>
</comment>
<dbReference type="InterPro" id="IPR023213">
    <property type="entry name" value="CAT-like_dom_sf"/>
</dbReference>
<dbReference type="Gene3D" id="3.40.50.980">
    <property type="match status" value="2"/>
</dbReference>
<dbReference type="InterPro" id="IPR001242">
    <property type="entry name" value="Condensation_dom"/>
</dbReference>
<reference evidence="5 6" key="1">
    <citation type="submission" date="2016-08" db="EMBL/GenBank/DDBJ databases">
        <authorList>
            <person name="Seilhamer J.J."/>
        </authorList>
    </citation>
    <scope>NUCLEOTIDE SEQUENCE [LARGE SCALE GENOMIC DNA]</scope>
    <source>
        <strain evidence="5 6">DX4</strain>
    </source>
</reference>
<sequence length="2157" mass="244163">MQFNTLADILKRRSDQDKSGITFISGTNQEEFLSYKALFHHATKALAVLQNAGLEKGDELMFQVDDMKTFVISFWACILGGVIPVPLSTDNSYDHRNKLFNIWPVLKSPFLLIEDNDFVKIKNFAESNGVVETYLEMADRIIHPRTLSLSDENGRIENIQAEDTAFIQFSSGSTGSPKGVILSHRNLLYNVDAIATASGYSKQDSLLSWMPLTHDMGLIGFHISPLYSGLNHFIIPTSLFIRRPSLWLDAISNHRVTVTCSPNFGYEYTLKRLNSDENQNWDFSAIRLIYNGAEPVSEKISRRFLAQFENYGLSSLAICPVYGLAEASLAVSISRIEDPVLSLKISRRKNNIGEKVLILTAGNEGVSIVNLGTAVPNCAISILDRQAKQLPDETIGLVYIKGESVTSGYYNNTEQTNKTISSDGWLNTGDLGFLKDGCLFITGRDKDVFFVNGQNYYPNDLEGIAGELGEIELNKIAIAGAYNHDIEQEEVIAFVVHKGSLHNFLKTSGILRNYLNAKTGISLKSVIPVKNIPRTTSGKIQRFKLLEAYQNNEFQSVVAEIEEIEKQAASAVDLMLEQLSPIEKQVFEIWQQVLPGRKPDPAYSFFENGGNSLKVTEMQMSILKKWNIDLSIRLLYEEPTLAGIAKNIRSGPVKNYQPVKGNTYRINQPVGALQRRLYYHWALTPESINYNIPVAMFLEGLPDFSLLADQLRALVLRHDSLRTTFVFDQEPKFVVHHELDVQLEILKMGEKAGEFNMALHVQPFNLETGPLFRFKIFSIRPDLHILFLDFHHIIADGISVHLFLQELLRLYQGKALPSSGIQYADFLNWEAEKLKGNEIAVQKKYWQEKIAEEWPVLELPADHSRPVYFDGKGERIFFQIETGERKKIALLAQKQGCSIHVLLFTIYKILLFKYTGQHNMVIGIPVAVRDHPDLQSLFGMFVNNLAVKQELDGGATFIEVLKSEAENMNEALLNKDFPFDELVEMYKGPRDPARNPLFDTMFVFQNMLDVFPSSDDFSTKPCFFDPGTTKFDISMEIFDDGDTFNGNIEFSKSLFERERILVMVSHFKQLMETILNDPEKRICDLSYLSHQEHFYQLDTFNDTTAIYPDKKTIQQLIREQAIKTPDHLALIFGNKQVTYQELEIQSDHLARNLQKAGVKAGGIVAIYLKRSPELIYSILAVLKSGATYLPIDFELPPGRIELILNDSRCDFIISSSSSVSGLKSLTDARKITARVIDVDDSDLAENPAGHFSGNKKPADIAYIIYTSGTTGSPKGVMISQQSLVNYSVWAAKTYTSSAKEAFPFFTSVSFDLTITSIFVPLITGNTIVIYEEHEMAIETILRENKVSTIKLTPSHLKIVARLPLMHSLSGSKIKRFIVGGEKLERWLAQEIYTLFHGKVEILNEYGPTEATVGCMIHAFDPKDQSAVVSIGKPADNMQIYVLDQYLSMVPIGVTGEIYIAGDGLATGYLFNEQATVKSFINHPFAEGKRMYKSGDKAKFLPDGTIEYIGRFDDQVKINGYRIELAEIELNLRQYPGIIEALLQVKINKHQVPVILAYYTSDTVIDPDDLISALSERLPHYMLPAEYFRIPKIPLTKNQKIDYSSLPVEHPSAPSIKKDKPQGKIQMIIEGVWKEILEYEGAGADINFFELGGDSIKAAQISSRLLAKGVRVSARDILTWHTLERVSAHAKEIDISLATHQGPVEGSIQPSPIAAWFFHQKFKHAGFYNQTLLFEFLRTPDTALLDKAFTMLLQHHDGLRLNYDAGRNEFFYNPLHQKATFKVQTFSEIFSGGPEELVGFYAAEAWNQFNLEKDCLLRGALFNSNDRHFLFIRAHHLVIDGMSWRILLEDLYQVYTALESGRIPVLPLKTDSLTAWQNDRLQICNSASFLGYVAKWEEIDRARENTLGTDQPKKQSVGRPFKVHSLAASIDMSFLLRTASHIFKFDPALLLYAAFLESMQQMKGKDTFLVTHESHGRHTRDFNFSRTIGWFTAMYPGLWEWKGKDLLTKIHYLKEQMEAYNDACAYYGIWKYGCHKQDDLVNDIPDFRFNYLGEFGSELSNDLFQYSMESPLLETHHENHCTAGVDINAMVVGKKLWLEISYSHESVFAGAGELLLRSWTENLEKIITTLKNTTSFTQPEEFMSVDLDENEMDRLFNS</sequence>
<dbReference type="KEGG" id="psty:BFS30_25195"/>
<dbReference type="Pfam" id="PF00501">
    <property type="entry name" value="AMP-binding"/>
    <property type="match status" value="2"/>
</dbReference>
<dbReference type="EMBL" id="CP017141">
    <property type="protein sequence ID" value="AOM80166.1"/>
    <property type="molecule type" value="Genomic_DNA"/>
</dbReference>
<dbReference type="Gene3D" id="2.30.38.10">
    <property type="entry name" value="Luciferase, Domain 3"/>
    <property type="match status" value="1"/>
</dbReference>
<dbReference type="PROSITE" id="PS00455">
    <property type="entry name" value="AMP_BINDING"/>
    <property type="match status" value="2"/>
</dbReference>
<keyword evidence="3" id="KW-0597">Phosphoprotein</keyword>
<dbReference type="Gene3D" id="3.30.300.30">
    <property type="match status" value="2"/>
</dbReference>
<dbReference type="PANTHER" id="PTHR45398">
    <property type="match status" value="1"/>
</dbReference>
<accession>A0A1D7QNB7</accession>
<evidence type="ECO:0000256" key="1">
    <source>
        <dbReference type="ARBA" id="ARBA00001957"/>
    </source>
</evidence>
<dbReference type="InterPro" id="IPR045851">
    <property type="entry name" value="AMP-bd_C_sf"/>
</dbReference>
<dbReference type="InterPro" id="IPR009081">
    <property type="entry name" value="PP-bd_ACP"/>
</dbReference>
<dbReference type="Gene3D" id="3.40.50.12780">
    <property type="entry name" value="N-terminal domain of ligase-like"/>
    <property type="match status" value="1"/>
</dbReference>
<evidence type="ECO:0000256" key="2">
    <source>
        <dbReference type="ARBA" id="ARBA00022450"/>
    </source>
</evidence>
<dbReference type="Proteomes" id="UP000094313">
    <property type="component" value="Chromosome"/>
</dbReference>
<dbReference type="InterPro" id="IPR042099">
    <property type="entry name" value="ANL_N_sf"/>
</dbReference>
<evidence type="ECO:0000313" key="5">
    <source>
        <dbReference type="EMBL" id="AOM80166.1"/>
    </source>
</evidence>
<dbReference type="Pfam" id="PF00668">
    <property type="entry name" value="Condensation"/>
    <property type="match status" value="2"/>
</dbReference>